<evidence type="ECO:0000256" key="1">
    <source>
        <dbReference type="SAM" id="MobiDB-lite"/>
    </source>
</evidence>
<reference evidence="2 3" key="1">
    <citation type="submission" date="2023-01" db="EMBL/GenBank/DDBJ databases">
        <title>Analysis of 21 Apiospora genomes using comparative genomics revels a genus with tremendous synthesis potential of carbohydrate active enzymes and secondary metabolites.</title>
        <authorList>
            <person name="Sorensen T."/>
        </authorList>
    </citation>
    <scope>NUCLEOTIDE SEQUENCE [LARGE SCALE GENOMIC DNA]</scope>
    <source>
        <strain evidence="2 3">CBS 135458</strain>
    </source>
</reference>
<dbReference type="InterPro" id="IPR007757">
    <property type="entry name" value="MT-A70-like"/>
</dbReference>
<dbReference type="SUPFAM" id="SSF53335">
    <property type="entry name" value="S-adenosyl-L-methionine-dependent methyltransferases"/>
    <property type="match status" value="1"/>
</dbReference>
<dbReference type="EMBL" id="JAQQWL010000001">
    <property type="protein sequence ID" value="KAK8091132.1"/>
    <property type="molecule type" value="Genomic_DNA"/>
</dbReference>
<feature type="region of interest" description="Disordered" evidence="1">
    <location>
        <begin position="119"/>
        <end position="147"/>
    </location>
</feature>
<evidence type="ECO:0000313" key="3">
    <source>
        <dbReference type="Proteomes" id="UP001480595"/>
    </source>
</evidence>
<sequence length="278" mass="30692">MESCILYENPDGSVLIIDIPRSIEQAQFLSGAATAPPPGSPAQQPRRRRLLSSKPLEKPWQAPSAKTTAETLSSSSASPFVLIDELMVTESVRKACEEVSRLYTGAWCLPRICRLPASNQPSSPSHVAAAASTRKGDDDQEDVVDDDKVSSPYVPEASHYLEGSIQELRPAFLKDAPKFDLMVLDPPWPSRSVKRKEASYQIAYDMQEMRELLSLIPAAAHLNPDGLVAVWVTNKPAVIELVKSQEGNRFWRANRGIRVYMEKALGKAADCKEKGQFD</sequence>
<dbReference type="InterPro" id="IPR002052">
    <property type="entry name" value="DNA_methylase_N6_adenine_CS"/>
</dbReference>
<protein>
    <submittedName>
        <fullName evidence="2">MT-A70-domain-containing protein</fullName>
    </submittedName>
</protein>
<gene>
    <name evidence="2" type="ORF">PG994_000637</name>
</gene>
<comment type="caution">
    <text evidence="2">The sequence shown here is derived from an EMBL/GenBank/DDBJ whole genome shotgun (WGS) entry which is preliminary data.</text>
</comment>
<accession>A0ABR1X6Z7</accession>
<dbReference type="PROSITE" id="PS00092">
    <property type="entry name" value="N6_MTASE"/>
    <property type="match status" value="1"/>
</dbReference>
<dbReference type="Proteomes" id="UP001480595">
    <property type="component" value="Unassembled WGS sequence"/>
</dbReference>
<dbReference type="InterPro" id="IPR029063">
    <property type="entry name" value="SAM-dependent_MTases_sf"/>
</dbReference>
<feature type="compositionally biased region" description="Low complexity" evidence="1">
    <location>
        <begin position="121"/>
        <end position="132"/>
    </location>
</feature>
<name>A0ABR1X6Z7_9PEZI</name>
<dbReference type="GeneID" id="92085109"/>
<keyword evidence="3" id="KW-1185">Reference proteome</keyword>
<dbReference type="RefSeq" id="XP_066722678.1">
    <property type="nucleotide sequence ID" value="XM_066852046.1"/>
</dbReference>
<feature type="region of interest" description="Disordered" evidence="1">
    <location>
        <begin position="31"/>
        <end position="71"/>
    </location>
</feature>
<evidence type="ECO:0000313" key="2">
    <source>
        <dbReference type="EMBL" id="KAK8091132.1"/>
    </source>
</evidence>
<organism evidence="2 3">
    <name type="scientific">Apiospora phragmitis</name>
    <dbReference type="NCBI Taxonomy" id="2905665"/>
    <lineage>
        <taxon>Eukaryota</taxon>
        <taxon>Fungi</taxon>
        <taxon>Dikarya</taxon>
        <taxon>Ascomycota</taxon>
        <taxon>Pezizomycotina</taxon>
        <taxon>Sordariomycetes</taxon>
        <taxon>Xylariomycetidae</taxon>
        <taxon>Amphisphaeriales</taxon>
        <taxon>Apiosporaceae</taxon>
        <taxon>Apiospora</taxon>
    </lineage>
</organism>
<dbReference type="Pfam" id="PF05063">
    <property type="entry name" value="MT-A70"/>
    <property type="match status" value="1"/>
</dbReference>
<proteinExistence type="predicted"/>